<name>A0A6P7FU38_DIAVI</name>
<feature type="compositionally biased region" description="Polar residues" evidence="1">
    <location>
        <begin position="460"/>
        <end position="470"/>
    </location>
</feature>
<dbReference type="InParanoid" id="A0A6P7FU38"/>
<feature type="compositionally biased region" description="Basic and acidic residues" evidence="1">
    <location>
        <begin position="710"/>
        <end position="728"/>
    </location>
</feature>
<feature type="chain" id="PRO_5028474627" evidence="2">
    <location>
        <begin position="23"/>
        <end position="828"/>
    </location>
</feature>
<feature type="region of interest" description="Disordered" evidence="1">
    <location>
        <begin position="576"/>
        <end position="636"/>
    </location>
</feature>
<feature type="region of interest" description="Disordered" evidence="1">
    <location>
        <begin position="389"/>
        <end position="440"/>
    </location>
</feature>
<keyword evidence="2" id="KW-0732">Signal</keyword>
<feature type="compositionally biased region" description="Basic residues" evidence="1">
    <location>
        <begin position="756"/>
        <end position="769"/>
    </location>
</feature>
<sequence length="828" mass="95718">MLLFRSISLQVFLLLLVHISFAQEEYGSDYEENSEYNSEDGEEHGHPDYSKYYSVDGTPAESSALTGFVGGTGFSSFFNTQPIEFSGTNKKPLTLPPINFVPQQQQTQSLPIFSPIQQATNYHLSAPLKDFFEESQRKQQLQHQNKDDYIKPGPSYISHQLPLSVAATANADEVERIPPRPNKPKAKPKKESDDEIDEIYKDDVEVEKEIAVKNDKYLDLLNTKPYVDYSTGKSSSTISQYPLAAGLLDVSSSKLTPYQKYSFQPVVQSSRITDNLYNPKTVEPFNPSYQKKLEANINLESQPSENVPSHLKDHDCRKISKSDSDMNCFVCVNSDTKSKYTQCSYTSEKEPVQYNKGYSERYSVPAKDGHFRYRRYTDRKNDPYYSIRERSRKTFEEPSIPENYNAGFQYEPENYEESNQEESYSEQQSENIKKNPQNCKKVEKEGSTCTVCRDPKTGGNYEQCSYSSAPSEKKYAYVKERKYNSDDEPEESKSVPKTENAPKDKIETSETKTEEKPVKDIEPIEKYEEQIDQHKTPKKRNDDNDPIIFENYKKNRDSSRARYAKEKYEVPVHFAESVLKETRDTHPEDESSSKDFDEYHLKLFPELSREESRKDETKDERAEEEEEEYVIPESTKHNVEEVLAEFTKKDRSNCKKSEKNGMTCFLCVDKNKIQHEECMFIQESRPKSSHVAYHQLKGIKKLDNEEEQPDESKNKPILTEAEKTEFLKKPQIPETLEVAASEGVERRVAYKEHKDVYKKKRSPKKYKKKPVAEPTLKTPTEFEVGDEEGAFSAETKPVHSKLHGVQLPKYMVEKSEYEQEFDDFAGAH</sequence>
<gene>
    <name evidence="3" type="primary">LOC114332700</name>
</gene>
<proteinExistence type="predicted"/>
<feature type="region of interest" description="Disordered" evidence="1">
    <location>
        <begin position="460"/>
        <end position="564"/>
    </location>
</feature>
<feature type="signal peptide" evidence="2">
    <location>
        <begin position="1"/>
        <end position="22"/>
    </location>
</feature>
<evidence type="ECO:0000256" key="1">
    <source>
        <dbReference type="SAM" id="MobiDB-lite"/>
    </source>
</evidence>
<feature type="region of interest" description="Disordered" evidence="1">
    <location>
        <begin position="169"/>
        <end position="197"/>
    </location>
</feature>
<dbReference type="RefSeq" id="XP_028138327.1">
    <property type="nucleotide sequence ID" value="XM_028282526.1"/>
</dbReference>
<evidence type="ECO:0000256" key="2">
    <source>
        <dbReference type="SAM" id="SignalP"/>
    </source>
</evidence>
<feature type="compositionally biased region" description="Basic and acidic residues" evidence="1">
    <location>
        <begin position="578"/>
        <end position="621"/>
    </location>
</feature>
<protein>
    <submittedName>
        <fullName evidence="3">Uncharacterized protein LOC114332700</fullName>
    </submittedName>
</protein>
<feature type="compositionally biased region" description="Basic and acidic residues" evidence="1">
    <location>
        <begin position="471"/>
        <end position="543"/>
    </location>
</feature>
<feature type="compositionally biased region" description="Basic and acidic residues" evidence="1">
    <location>
        <begin position="551"/>
        <end position="564"/>
    </location>
</feature>
<feature type="compositionally biased region" description="Acidic residues" evidence="1">
    <location>
        <begin position="413"/>
        <end position="424"/>
    </location>
</feature>
<reference evidence="3" key="1">
    <citation type="submission" date="2025-08" db="UniProtKB">
        <authorList>
            <consortium name="RefSeq"/>
        </authorList>
    </citation>
    <scope>IDENTIFICATION</scope>
    <source>
        <tissue evidence="3">Whole insect</tissue>
    </source>
</reference>
<organism evidence="3">
    <name type="scientific">Diabrotica virgifera virgifera</name>
    <name type="common">western corn rootworm</name>
    <dbReference type="NCBI Taxonomy" id="50390"/>
    <lineage>
        <taxon>Eukaryota</taxon>
        <taxon>Metazoa</taxon>
        <taxon>Ecdysozoa</taxon>
        <taxon>Arthropoda</taxon>
        <taxon>Hexapoda</taxon>
        <taxon>Insecta</taxon>
        <taxon>Pterygota</taxon>
        <taxon>Neoptera</taxon>
        <taxon>Endopterygota</taxon>
        <taxon>Coleoptera</taxon>
        <taxon>Polyphaga</taxon>
        <taxon>Cucujiformia</taxon>
        <taxon>Chrysomeloidea</taxon>
        <taxon>Chrysomelidae</taxon>
        <taxon>Galerucinae</taxon>
        <taxon>Diabroticina</taxon>
        <taxon>Diabroticites</taxon>
        <taxon>Diabrotica</taxon>
    </lineage>
</organism>
<feature type="region of interest" description="Disordered" evidence="1">
    <location>
        <begin position="699"/>
        <end position="732"/>
    </location>
</feature>
<feature type="region of interest" description="Disordered" evidence="1">
    <location>
        <begin position="755"/>
        <end position="805"/>
    </location>
</feature>
<dbReference type="AlphaFoldDB" id="A0A6P7FU38"/>
<accession>A0A6P7FU38</accession>
<evidence type="ECO:0000313" key="3">
    <source>
        <dbReference type="RefSeq" id="XP_028138327.1"/>
    </source>
</evidence>